<dbReference type="Proteomes" id="UP001284601">
    <property type="component" value="Unassembled WGS sequence"/>
</dbReference>
<evidence type="ECO:0000313" key="3">
    <source>
        <dbReference type="Proteomes" id="UP001284601"/>
    </source>
</evidence>
<accession>A0ABU4HSN7</accession>
<feature type="non-terminal residue" evidence="2">
    <location>
        <position position="209"/>
    </location>
</feature>
<proteinExistence type="inferred from homology"/>
<dbReference type="Pfam" id="PF04337">
    <property type="entry name" value="DUF480"/>
    <property type="match status" value="1"/>
</dbReference>
<reference evidence="3" key="1">
    <citation type="submission" date="2023-07" db="EMBL/GenBank/DDBJ databases">
        <title>Conexibacter stalactiti sp. nov., isolated from stalactites in a lava cave and emended description of the genus Conexibacter.</title>
        <authorList>
            <person name="Lee S.D."/>
        </authorList>
    </citation>
    <scope>NUCLEOTIDE SEQUENCE [LARGE SCALE GENOMIC DNA]</scope>
    <source>
        <strain evidence="3">KCTC 39840</strain>
    </source>
</reference>
<dbReference type="InterPro" id="IPR007432">
    <property type="entry name" value="DUF480"/>
</dbReference>
<gene>
    <name evidence="2" type="ORF">R7226_18430</name>
</gene>
<sequence length="209" mass="22515">MDPDAVEIRVLGCLIEKQRTTPDAYPLSLNALRLACNQSTNRDPVVQYDESVIRDALQHLYRRGWTRLTSGHGSRAAKYRHLLDEALGLRRDEIALLAVLMLRGPQTPGELKQRVERMQHFDDLTAVHATLDALIAAGRVARLERRPGQKEERYQQLLGGEEAEQVATAPPMRPAPVAASSAPAASGPAAYTASASVPAAAAPAAGPAA</sequence>
<evidence type="ECO:0000313" key="2">
    <source>
        <dbReference type="EMBL" id="MDW5596331.1"/>
    </source>
</evidence>
<dbReference type="HAMAP" id="MF_01584">
    <property type="entry name" value="UPF0502"/>
    <property type="match status" value="1"/>
</dbReference>
<dbReference type="PANTHER" id="PTHR38768:SF1">
    <property type="entry name" value="UPF0502 PROTEIN YCEH"/>
    <property type="match status" value="1"/>
</dbReference>
<feature type="compositionally biased region" description="Low complexity" evidence="1">
    <location>
        <begin position="167"/>
        <end position="209"/>
    </location>
</feature>
<evidence type="ECO:0000256" key="1">
    <source>
        <dbReference type="SAM" id="MobiDB-lite"/>
    </source>
</evidence>
<dbReference type="RefSeq" id="WP_318598714.1">
    <property type="nucleotide sequence ID" value="NZ_JAWSTH010000053.1"/>
</dbReference>
<dbReference type="EMBL" id="JAWSTH010000053">
    <property type="protein sequence ID" value="MDW5596331.1"/>
    <property type="molecule type" value="Genomic_DNA"/>
</dbReference>
<dbReference type="InterPro" id="IPR036388">
    <property type="entry name" value="WH-like_DNA-bd_sf"/>
</dbReference>
<dbReference type="SUPFAM" id="SSF46785">
    <property type="entry name" value="Winged helix' DNA-binding domain"/>
    <property type="match status" value="2"/>
</dbReference>
<dbReference type="Gene3D" id="1.10.10.10">
    <property type="entry name" value="Winged helix-like DNA-binding domain superfamily/Winged helix DNA-binding domain"/>
    <property type="match status" value="2"/>
</dbReference>
<protein>
    <submittedName>
        <fullName evidence="2">YceH family protein</fullName>
    </submittedName>
</protein>
<dbReference type="InterPro" id="IPR036390">
    <property type="entry name" value="WH_DNA-bd_sf"/>
</dbReference>
<keyword evidence="3" id="KW-1185">Reference proteome</keyword>
<comment type="caution">
    <text evidence="2">The sequence shown here is derived from an EMBL/GenBank/DDBJ whole genome shotgun (WGS) entry which is preliminary data.</text>
</comment>
<feature type="region of interest" description="Disordered" evidence="1">
    <location>
        <begin position="158"/>
        <end position="209"/>
    </location>
</feature>
<name>A0ABU4HSN7_9ACTN</name>
<organism evidence="2 3">
    <name type="scientific">Conexibacter stalactiti</name>
    <dbReference type="NCBI Taxonomy" id="1940611"/>
    <lineage>
        <taxon>Bacteria</taxon>
        <taxon>Bacillati</taxon>
        <taxon>Actinomycetota</taxon>
        <taxon>Thermoleophilia</taxon>
        <taxon>Solirubrobacterales</taxon>
        <taxon>Conexibacteraceae</taxon>
        <taxon>Conexibacter</taxon>
    </lineage>
</organism>
<dbReference type="PANTHER" id="PTHR38768">
    <property type="entry name" value="UPF0502 PROTEIN YCEH"/>
    <property type="match status" value="1"/>
</dbReference>